<evidence type="ECO:0000256" key="2">
    <source>
        <dbReference type="ARBA" id="ARBA00022729"/>
    </source>
</evidence>
<evidence type="ECO:0000313" key="9">
    <source>
        <dbReference type="EMBL" id="KFN10402.1"/>
    </source>
</evidence>
<dbReference type="InterPro" id="IPR004872">
    <property type="entry name" value="Lipoprotein_NlpA"/>
</dbReference>
<keyword evidence="5 6" id="KW-0449">Lipoprotein</keyword>
<dbReference type="CDD" id="cd13597">
    <property type="entry name" value="PBP2_lipoprotein_Tp32"/>
    <property type="match status" value="1"/>
</dbReference>
<dbReference type="PATRIC" id="fig|44252.3.peg.1409"/>
<proteinExistence type="inferred from homology"/>
<evidence type="ECO:0000313" key="10">
    <source>
        <dbReference type="Proteomes" id="UP000029278"/>
    </source>
</evidence>
<dbReference type="NCBIfam" id="TIGR00363">
    <property type="entry name" value="MetQ/NlpA family lipoprotein"/>
    <property type="match status" value="1"/>
</dbReference>
<dbReference type="PROSITE" id="PS51257">
    <property type="entry name" value="PROKAR_LIPOPROTEIN"/>
    <property type="match status" value="1"/>
</dbReference>
<dbReference type="EMBL" id="JMQA01000018">
    <property type="protein sequence ID" value="KFN10402.1"/>
    <property type="molecule type" value="Genomic_DNA"/>
</dbReference>
<comment type="similarity">
    <text evidence="6">Belongs to the nlpA lipoprotein family.</text>
</comment>
<dbReference type="Proteomes" id="UP000029278">
    <property type="component" value="Unassembled WGS sequence"/>
</dbReference>
<evidence type="ECO:0000256" key="4">
    <source>
        <dbReference type="ARBA" id="ARBA00023139"/>
    </source>
</evidence>
<keyword evidence="10" id="KW-1185">Reference proteome</keyword>
<comment type="subcellular location">
    <subcellularLocation>
        <location evidence="1">Membrane</location>
        <topology evidence="1">Lipid-anchor</topology>
    </subcellularLocation>
</comment>
<protein>
    <recommendedName>
        <fullName evidence="6">Lipoprotein</fullName>
    </recommendedName>
</protein>
<evidence type="ECO:0000256" key="1">
    <source>
        <dbReference type="ARBA" id="ARBA00004635"/>
    </source>
</evidence>
<sequence>MKKWTLSLLTLALVLVLSACGSNNAANNGAGSAAGGNAGTTNAGAAEGSSESGDTNTAAEPVKLVVGATVPHADILRFIAPKLKEEGVELEVKEFTDYVQPNVQLYEQELDANYFQHQPYLDEQNKQNGFDLVPVVGVHVEPFGAYSNKYKSADEIPDGAKVAIPNDPTNGGRALLLLQKQGLIKLKDDAGISATAKDITENPKNLQFKEVDAAILPRQLPEVDLALINTNYALEADLNPTKDALFIEDKDSPYTNILVARPDNKNSDAIQKLAKALTSDEVRTFINDTYKGALVPVF</sequence>
<keyword evidence="2 8" id="KW-0732">Signal</keyword>
<evidence type="ECO:0000256" key="8">
    <source>
        <dbReference type="SAM" id="SignalP"/>
    </source>
</evidence>
<evidence type="ECO:0000256" key="5">
    <source>
        <dbReference type="ARBA" id="ARBA00023288"/>
    </source>
</evidence>
<dbReference type="STRING" id="44252.DJ90_952"/>
<dbReference type="Pfam" id="PF03180">
    <property type="entry name" value="Lipoprotein_9"/>
    <property type="match status" value="1"/>
</dbReference>
<dbReference type="AlphaFoldDB" id="A0A090ZID6"/>
<dbReference type="RefSeq" id="WP_036620060.1">
    <property type="nucleotide sequence ID" value="NZ_JAKOBR010000015.1"/>
</dbReference>
<evidence type="ECO:0000256" key="3">
    <source>
        <dbReference type="ARBA" id="ARBA00023136"/>
    </source>
</evidence>
<feature type="lipid moiety-binding region" description="S-diacylglycerol cysteine" evidence="7">
    <location>
        <position position="20"/>
    </location>
</feature>
<dbReference type="HOGENOM" id="CLU_067080_0_0_9"/>
<reference evidence="9 10" key="1">
    <citation type="submission" date="2014-04" db="EMBL/GenBank/DDBJ databases">
        <authorList>
            <person name="Bishop-Lilly K.A."/>
            <person name="Broomall S.M."/>
            <person name="Chain P.S."/>
            <person name="Chertkov O."/>
            <person name="Coyne S.R."/>
            <person name="Daligault H.E."/>
            <person name="Davenport K.W."/>
            <person name="Erkkila T."/>
            <person name="Frey K.G."/>
            <person name="Gibbons H.S."/>
            <person name="Gu W."/>
            <person name="Jaissle J."/>
            <person name="Johnson S.L."/>
            <person name="Koroleva G.I."/>
            <person name="Ladner J.T."/>
            <person name="Lo C.-C."/>
            <person name="Minogue T.D."/>
            <person name="Munk C."/>
            <person name="Palacios G.F."/>
            <person name="Redden C.L."/>
            <person name="Rosenzweig C.N."/>
            <person name="Scholz M.B."/>
            <person name="Teshima H."/>
            <person name="Xu Y."/>
        </authorList>
    </citation>
    <scope>NUCLEOTIDE SEQUENCE [LARGE SCALE GENOMIC DNA]</scope>
    <source>
        <strain evidence="9 10">8244</strain>
    </source>
</reference>
<dbReference type="GO" id="GO:0016020">
    <property type="term" value="C:membrane"/>
    <property type="evidence" value="ECO:0007669"/>
    <property type="project" value="UniProtKB-SubCell"/>
</dbReference>
<comment type="caution">
    <text evidence="9">The sequence shown here is derived from an EMBL/GenBank/DDBJ whole genome shotgun (WGS) entry which is preliminary data.</text>
</comment>
<dbReference type="Gene3D" id="3.40.190.10">
    <property type="entry name" value="Periplasmic binding protein-like II"/>
    <property type="match status" value="2"/>
</dbReference>
<organism evidence="9 10">
    <name type="scientific">Paenibacillus macerans</name>
    <name type="common">Bacillus macerans</name>
    <dbReference type="NCBI Taxonomy" id="44252"/>
    <lineage>
        <taxon>Bacteria</taxon>
        <taxon>Bacillati</taxon>
        <taxon>Bacillota</taxon>
        <taxon>Bacilli</taxon>
        <taxon>Bacillales</taxon>
        <taxon>Paenibacillaceae</taxon>
        <taxon>Paenibacillus</taxon>
    </lineage>
</organism>
<feature type="chain" id="PRO_5001867759" description="Lipoprotein" evidence="8">
    <location>
        <begin position="26"/>
        <end position="298"/>
    </location>
</feature>
<accession>A0A090ZID6</accession>
<dbReference type="PIRSF" id="PIRSF002854">
    <property type="entry name" value="MetQ"/>
    <property type="match status" value="1"/>
</dbReference>
<feature type="signal peptide" evidence="8">
    <location>
        <begin position="1"/>
        <end position="25"/>
    </location>
</feature>
<keyword evidence="3" id="KW-0472">Membrane</keyword>
<gene>
    <name evidence="9" type="ORF">DJ90_952</name>
</gene>
<evidence type="ECO:0000256" key="6">
    <source>
        <dbReference type="PIRNR" id="PIRNR002854"/>
    </source>
</evidence>
<evidence type="ECO:0000256" key="7">
    <source>
        <dbReference type="PIRSR" id="PIRSR002854-1"/>
    </source>
</evidence>
<dbReference type="GeneID" id="77011700"/>
<keyword evidence="4" id="KW-0564">Palmitate</keyword>
<name>A0A090ZID6_PAEMA</name>
<dbReference type="SUPFAM" id="SSF53850">
    <property type="entry name" value="Periplasmic binding protein-like II"/>
    <property type="match status" value="1"/>
</dbReference>
<dbReference type="OrthoDB" id="9812878at2"/>
<dbReference type="PANTHER" id="PTHR30429:SF0">
    <property type="entry name" value="METHIONINE-BINDING LIPOPROTEIN METQ"/>
    <property type="match status" value="1"/>
</dbReference>
<dbReference type="PANTHER" id="PTHR30429">
    <property type="entry name" value="D-METHIONINE-BINDING LIPOPROTEIN METQ"/>
    <property type="match status" value="1"/>
</dbReference>